<dbReference type="InterPro" id="IPR009187">
    <property type="entry name" value="Prok_Ku"/>
</dbReference>
<dbReference type="SMART" id="SM00559">
    <property type="entry name" value="Ku78"/>
    <property type="match status" value="1"/>
</dbReference>
<proteinExistence type="inferred from homology"/>
<dbReference type="GO" id="GO:0003690">
    <property type="term" value="F:double-stranded DNA binding"/>
    <property type="evidence" value="ECO:0007669"/>
    <property type="project" value="UniProtKB-UniRule"/>
</dbReference>
<dbReference type="Proteomes" id="UP000502179">
    <property type="component" value="Chromosome"/>
</dbReference>
<dbReference type="InterPro" id="IPR006164">
    <property type="entry name" value="DNA_bd_Ku70/Ku80"/>
</dbReference>
<evidence type="ECO:0000313" key="3">
    <source>
        <dbReference type="EMBL" id="QIJ71227.1"/>
    </source>
</evidence>
<dbReference type="Pfam" id="PF02735">
    <property type="entry name" value="Ku"/>
    <property type="match status" value="1"/>
</dbReference>
<accession>A0A6G7PUG3</accession>
<dbReference type="RefSeq" id="WP_166031449.1">
    <property type="nucleotide sequence ID" value="NZ_CP048877.1"/>
</dbReference>
<keyword evidence="4" id="KW-1185">Reference proteome</keyword>
<dbReference type="AlphaFoldDB" id="A0A6G7PUG3"/>
<comment type="subunit">
    <text evidence="1">Homodimer. Interacts with LigD.</text>
</comment>
<dbReference type="PANTHER" id="PTHR41251">
    <property type="entry name" value="NON-HOMOLOGOUS END JOINING PROTEIN KU"/>
    <property type="match status" value="1"/>
</dbReference>
<dbReference type="HAMAP" id="MF_01875">
    <property type="entry name" value="Prokaryotic_Ku"/>
    <property type="match status" value="1"/>
</dbReference>
<keyword evidence="1" id="KW-0234">DNA repair</keyword>
<evidence type="ECO:0000313" key="4">
    <source>
        <dbReference type="Proteomes" id="UP000502179"/>
    </source>
</evidence>
<sequence length="276" mass="31203">MRAIWSGVLRISLVTIPIKLYQAVSKKDLSFHLVHRKCGTRIRYEKVCPRCGRPVSDEEIIRAWPLDREHYVFISDEELESLRLSSSGAIEIKGFIPPQSVPPLFYADWHYLAPDGPAAEEALALFYRAMEETGRAALGEAIIRNRQRPFLIKPYEGKFLVCTLHFRDEVLAAEGLRLSGLKGLDPQGLSLAKTIVENLSLDFDPQTLVDHYREAVMALIEAKARGEAVEIRPEKEKARVVSLMEALKRSAQETAGQRLVRAKGRALKKDRVRKTS</sequence>
<reference evidence="3 4" key="1">
    <citation type="submission" date="2020-02" db="EMBL/GenBank/DDBJ databases">
        <title>Genome analysis of Thermosulfuriphilus ammonigenes ST65T, an anaerobic thermophilic chemolithoautotrophic bacterium isolated from a deep-sea hydrothermal vent.</title>
        <authorList>
            <person name="Slobodkina G."/>
            <person name="Allioux M."/>
            <person name="Merkel A."/>
            <person name="Alain K."/>
            <person name="Jebbar M."/>
            <person name="Slobodkin A."/>
        </authorList>
    </citation>
    <scope>NUCLEOTIDE SEQUENCE [LARGE SCALE GENOMIC DNA]</scope>
    <source>
        <strain evidence="3 4">ST65</strain>
    </source>
</reference>
<name>A0A6G7PUG3_9BACT</name>
<gene>
    <name evidence="1" type="primary">ku</name>
    <name evidence="3" type="ORF">G4V39_02555</name>
</gene>
<dbReference type="KEGG" id="tav:G4V39_02555"/>
<protein>
    <recommendedName>
        <fullName evidence="1">Non-homologous end joining protein Ku</fullName>
    </recommendedName>
</protein>
<keyword evidence="1" id="KW-0238">DNA-binding</keyword>
<feature type="compositionally biased region" description="Basic residues" evidence="2">
    <location>
        <begin position="260"/>
        <end position="276"/>
    </location>
</feature>
<keyword evidence="1" id="KW-0227">DNA damage</keyword>
<dbReference type="Gene3D" id="2.40.290.10">
    <property type="match status" value="1"/>
</dbReference>
<organism evidence="3 4">
    <name type="scientific">Thermosulfuriphilus ammonigenes</name>
    <dbReference type="NCBI Taxonomy" id="1936021"/>
    <lineage>
        <taxon>Bacteria</taxon>
        <taxon>Pseudomonadati</taxon>
        <taxon>Thermodesulfobacteriota</taxon>
        <taxon>Thermodesulfobacteria</taxon>
        <taxon>Thermodesulfobacteriales</taxon>
        <taxon>Thermodesulfobacteriaceae</taxon>
        <taxon>Thermosulfuriphilus</taxon>
    </lineage>
</organism>
<feature type="region of interest" description="Disordered" evidence="2">
    <location>
        <begin position="256"/>
        <end position="276"/>
    </location>
</feature>
<dbReference type="EMBL" id="CP048877">
    <property type="protein sequence ID" value="QIJ71227.1"/>
    <property type="molecule type" value="Genomic_DNA"/>
</dbReference>
<dbReference type="GO" id="GO:0006303">
    <property type="term" value="P:double-strand break repair via nonhomologous end joining"/>
    <property type="evidence" value="ECO:0007669"/>
    <property type="project" value="UniProtKB-UniRule"/>
</dbReference>
<dbReference type="GO" id="GO:0006310">
    <property type="term" value="P:DNA recombination"/>
    <property type="evidence" value="ECO:0007669"/>
    <property type="project" value="UniProtKB-KW"/>
</dbReference>
<keyword evidence="1" id="KW-0233">DNA recombination</keyword>
<dbReference type="SUPFAM" id="SSF100939">
    <property type="entry name" value="SPOC domain-like"/>
    <property type="match status" value="1"/>
</dbReference>
<dbReference type="NCBIfam" id="TIGR02772">
    <property type="entry name" value="Ku_bact"/>
    <property type="match status" value="1"/>
</dbReference>
<evidence type="ECO:0000256" key="1">
    <source>
        <dbReference type="HAMAP-Rule" id="MF_01875"/>
    </source>
</evidence>
<evidence type="ECO:0000256" key="2">
    <source>
        <dbReference type="SAM" id="MobiDB-lite"/>
    </source>
</evidence>
<dbReference type="InterPro" id="IPR016194">
    <property type="entry name" value="SPOC-like_C_dom_sf"/>
</dbReference>
<dbReference type="PIRSF" id="PIRSF006493">
    <property type="entry name" value="Prok_Ku"/>
    <property type="match status" value="1"/>
</dbReference>
<comment type="function">
    <text evidence="1">With LigD forms a non-homologous end joining (NHEJ) DNA repair enzyme, which repairs dsDNA breaks with reduced fidelity. Binds linear dsDNA with 5'- and 3'- overhangs but not closed circular dsDNA nor ssDNA. Recruits and stimulates the ligase activity of LigD.</text>
</comment>
<comment type="similarity">
    <text evidence="1">Belongs to the prokaryotic Ku family.</text>
</comment>
<dbReference type="PANTHER" id="PTHR41251:SF1">
    <property type="entry name" value="NON-HOMOLOGOUS END JOINING PROTEIN KU"/>
    <property type="match status" value="1"/>
</dbReference>